<dbReference type="Proteomes" id="UP001549773">
    <property type="component" value="Unassembled WGS sequence"/>
</dbReference>
<reference evidence="2 3" key="1">
    <citation type="submission" date="2024-07" db="EMBL/GenBank/DDBJ databases">
        <title>The genome sequence of type strain Sediminicola luteus GDMCC 1.2596T.</title>
        <authorList>
            <person name="Liu Y."/>
        </authorList>
    </citation>
    <scope>NUCLEOTIDE SEQUENCE [LARGE SCALE GENOMIC DNA]</scope>
    <source>
        <strain evidence="2 3">GDMCC 1.2596</strain>
    </source>
</reference>
<gene>
    <name evidence="2" type="ORF">ABXZ32_10805</name>
</gene>
<dbReference type="SUPFAM" id="SSF160574">
    <property type="entry name" value="BT0923-like"/>
    <property type="match status" value="1"/>
</dbReference>
<evidence type="ECO:0008006" key="4">
    <source>
        <dbReference type="Google" id="ProtNLM"/>
    </source>
</evidence>
<dbReference type="EMBL" id="JBEWYP010000005">
    <property type="protein sequence ID" value="MET7029889.1"/>
    <property type="molecule type" value="Genomic_DNA"/>
</dbReference>
<evidence type="ECO:0000313" key="3">
    <source>
        <dbReference type="Proteomes" id="UP001549773"/>
    </source>
</evidence>
<evidence type="ECO:0000313" key="2">
    <source>
        <dbReference type="EMBL" id="MET7029889.1"/>
    </source>
</evidence>
<keyword evidence="3" id="KW-1185">Reference proteome</keyword>
<feature type="signal peptide" evidence="1">
    <location>
        <begin position="1"/>
        <end position="20"/>
    </location>
</feature>
<protein>
    <recommendedName>
        <fullName evidence="4">PepSY domain-containing protein</fullName>
    </recommendedName>
</protein>
<comment type="caution">
    <text evidence="2">The sequence shown here is derived from an EMBL/GenBank/DDBJ whole genome shotgun (WGS) entry which is preliminary data.</text>
</comment>
<accession>A0ABV2TXB2</accession>
<name>A0ABV2TXB2_9FLAO</name>
<keyword evidence="1" id="KW-0732">Signal</keyword>
<sequence length="194" mass="23067">MKFRAVLFVSVLFMSSMAMAQIKLEREHRVKKSQFPLNGRLFMESKIGPVKTLRYYKEVDSSTIHYTSKFKKDRLHYGIHFSEDGQFQKVDITVKEIDIPQDSWENITFLLEQHFTKYRIKKILQQYKVTKDQPEAATLKKAFQNLILPDMTYMVWAKGKTDDKCQEYRILFDAEGNLLHFKKALPPNYDHILY</sequence>
<feature type="chain" id="PRO_5045414650" description="PepSY domain-containing protein" evidence="1">
    <location>
        <begin position="21"/>
        <end position="194"/>
    </location>
</feature>
<evidence type="ECO:0000256" key="1">
    <source>
        <dbReference type="SAM" id="SignalP"/>
    </source>
</evidence>
<proteinExistence type="predicted"/>
<organism evidence="2 3">
    <name type="scientific">Sediminicola luteus</name>
    <dbReference type="NCBI Taxonomy" id="319238"/>
    <lineage>
        <taxon>Bacteria</taxon>
        <taxon>Pseudomonadati</taxon>
        <taxon>Bacteroidota</taxon>
        <taxon>Flavobacteriia</taxon>
        <taxon>Flavobacteriales</taxon>
        <taxon>Flavobacteriaceae</taxon>
        <taxon>Sediminicola</taxon>
    </lineage>
</organism>
<dbReference type="RefSeq" id="WP_354618691.1">
    <property type="nucleotide sequence ID" value="NZ_JBEWYP010000005.1"/>
</dbReference>